<dbReference type="Gene3D" id="1.20.5.1930">
    <property type="match status" value="1"/>
</dbReference>
<evidence type="ECO:0000256" key="1">
    <source>
        <dbReference type="ARBA" id="ARBA00000085"/>
    </source>
</evidence>
<dbReference type="GO" id="GO:0016020">
    <property type="term" value="C:membrane"/>
    <property type="evidence" value="ECO:0007669"/>
    <property type="project" value="InterPro"/>
</dbReference>
<dbReference type="InterPro" id="IPR050482">
    <property type="entry name" value="Sensor_HK_TwoCompSys"/>
</dbReference>
<dbReference type="EMBL" id="JADOGI010000023">
    <property type="protein sequence ID" value="MBF8186152.1"/>
    <property type="molecule type" value="Genomic_DNA"/>
</dbReference>
<dbReference type="Proteomes" id="UP000605361">
    <property type="component" value="Unassembled WGS sequence"/>
</dbReference>
<feature type="transmembrane region" description="Helical" evidence="9">
    <location>
        <begin position="127"/>
        <end position="147"/>
    </location>
</feature>
<keyword evidence="9" id="KW-1133">Transmembrane helix</keyword>
<dbReference type="GO" id="GO:0046983">
    <property type="term" value="F:protein dimerization activity"/>
    <property type="evidence" value="ECO:0007669"/>
    <property type="project" value="InterPro"/>
</dbReference>
<keyword evidence="4" id="KW-0808">Transferase</keyword>
<dbReference type="Pfam" id="PF13796">
    <property type="entry name" value="Sensor"/>
    <property type="match status" value="1"/>
</dbReference>
<dbReference type="Pfam" id="PF07730">
    <property type="entry name" value="HisKA_3"/>
    <property type="match status" value="1"/>
</dbReference>
<keyword evidence="7" id="KW-0067">ATP-binding</keyword>
<organism evidence="11 12">
    <name type="scientific">Nonomuraea cypriaca</name>
    <dbReference type="NCBI Taxonomy" id="1187855"/>
    <lineage>
        <taxon>Bacteria</taxon>
        <taxon>Bacillati</taxon>
        <taxon>Actinomycetota</taxon>
        <taxon>Actinomycetes</taxon>
        <taxon>Streptosporangiales</taxon>
        <taxon>Streptosporangiaceae</taxon>
        <taxon>Nonomuraea</taxon>
    </lineage>
</organism>
<feature type="domain" description="Histidine kinase/HSP90-like ATPase" evidence="10">
    <location>
        <begin position="348"/>
        <end position="438"/>
    </location>
</feature>
<keyword evidence="9" id="KW-0812">Transmembrane</keyword>
<keyword evidence="6" id="KW-0418">Kinase</keyword>
<evidence type="ECO:0000256" key="9">
    <source>
        <dbReference type="SAM" id="Phobius"/>
    </source>
</evidence>
<gene>
    <name evidence="11" type="ORF">ITP53_10405</name>
</gene>
<dbReference type="SMART" id="SM00387">
    <property type="entry name" value="HATPase_c"/>
    <property type="match status" value="1"/>
</dbReference>
<sequence>MTAWASGRLVEGVRVPASRVRARRRPAVGWNVGARARAALDGLEHLVGGLGTGILAGVALVALVVSALACVVGVGFLLLPAALRGVRAVANRERGRLSRWGPEIIHPEPLPARLRDALADRTARRELGWVAIHATYGTMLGLLMISLPVDAVQDATFALWWWVLPPEEAATGATMGLWIVRDTASALGVALLAPVWIVLTVTLAPGMARLQAWPGRRLLAPVSDTDLTLRVAQLTATRAAALDAHASELRRIERSLHDGTQNRLVAVNVLVGAALRALARDPSTAREPLERAQGAAEQALSELRGVVRSILPPVLSDRSLADALTGLAAACPLPCRIDADIATRAAMSVEATAYFVVAEALTNITRHSHAGHAAVTVRRHHDRLDIQVTDDGRGGADERSGSGIAGIRRRVEAHDGMFSLHSPPGGPTMLSVSLPCGV</sequence>
<name>A0A931AB80_9ACTN</name>
<evidence type="ECO:0000256" key="2">
    <source>
        <dbReference type="ARBA" id="ARBA00012438"/>
    </source>
</evidence>
<keyword evidence="9" id="KW-0472">Membrane</keyword>
<dbReference type="Gene3D" id="3.30.565.10">
    <property type="entry name" value="Histidine kinase-like ATPase, C-terminal domain"/>
    <property type="match status" value="1"/>
</dbReference>
<protein>
    <recommendedName>
        <fullName evidence="2">histidine kinase</fullName>
        <ecNumber evidence="2">2.7.13.3</ecNumber>
    </recommendedName>
</protein>
<proteinExistence type="predicted"/>
<dbReference type="PANTHER" id="PTHR24421:SF10">
    <property type="entry name" value="NITRATE_NITRITE SENSOR PROTEIN NARQ"/>
    <property type="match status" value="1"/>
</dbReference>
<dbReference type="InterPro" id="IPR003594">
    <property type="entry name" value="HATPase_dom"/>
</dbReference>
<dbReference type="InterPro" id="IPR025828">
    <property type="entry name" value="Put_sensor_dom"/>
</dbReference>
<evidence type="ECO:0000256" key="7">
    <source>
        <dbReference type="ARBA" id="ARBA00022840"/>
    </source>
</evidence>
<dbReference type="Pfam" id="PF02518">
    <property type="entry name" value="HATPase_c"/>
    <property type="match status" value="1"/>
</dbReference>
<evidence type="ECO:0000259" key="10">
    <source>
        <dbReference type="SMART" id="SM00387"/>
    </source>
</evidence>
<evidence type="ECO:0000256" key="8">
    <source>
        <dbReference type="ARBA" id="ARBA00023012"/>
    </source>
</evidence>
<keyword evidence="8" id="KW-0902">Two-component regulatory system</keyword>
<dbReference type="InterPro" id="IPR011712">
    <property type="entry name" value="Sig_transdc_His_kin_sub3_dim/P"/>
</dbReference>
<evidence type="ECO:0000256" key="6">
    <source>
        <dbReference type="ARBA" id="ARBA00022777"/>
    </source>
</evidence>
<evidence type="ECO:0000256" key="3">
    <source>
        <dbReference type="ARBA" id="ARBA00022553"/>
    </source>
</evidence>
<evidence type="ECO:0000313" key="12">
    <source>
        <dbReference type="Proteomes" id="UP000605361"/>
    </source>
</evidence>
<dbReference type="GO" id="GO:0000155">
    <property type="term" value="F:phosphorelay sensor kinase activity"/>
    <property type="evidence" value="ECO:0007669"/>
    <property type="project" value="InterPro"/>
</dbReference>
<dbReference type="AlphaFoldDB" id="A0A931AB80"/>
<comment type="caution">
    <text evidence="11">The sequence shown here is derived from an EMBL/GenBank/DDBJ whole genome shotgun (WGS) entry which is preliminary data.</text>
</comment>
<accession>A0A931AB80</accession>
<dbReference type="GO" id="GO:0005524">
    <property type="term" value="F:ATP binding"/>
    <property type="evidence" value="ECO:0007669"/>
    <property type="project" value="UniProtKB-KW"/>
</dbReference>
<dbReference type="SUPFAM" id="SSF55874">
    <property type="entry name" value="ATPase domain of HSP90 chaperone/DNA topoisomerase II/histidine kinase"/>
    <property type="match status" value="1"/>
</dbReference>
<dbReference type="EC" id="2.7.13.3" evidence="2"/>
<dbReference type="CDD" id="cd16917">
    <property type="entry name" value="HATPase_UhpB-NarQ-NarX-like"/>
    <property type="match status" value="1"/>
</dbReference>
<evidence type="ECO:0000313" key="11">
    <source>
        <dbReference type="EMBL" id="MBF8186152.1"/>
    </source>
</evidence>
<feature type="transmembrane region" description="Helical" evidence="9">
    <location>
        <begin position="184"/>
        <end position="208"/>
    </location>
</feature>
<evidence type="ECO:0000256" key="4">
    <source>
        <dbReference type="ARBA" id="ARBA00022679"/>
    </source>
</evidence>
<reference evidence="11" key="1">
    <citation type="submission" date="2020-11" db="EMBL/GenBank/DDBJ databases">
        <title>Whole-genome analyses of Nonomuraea sp. K274.</title>
        <authorList>
            <person name="Veyisoglu A."/>
        </authorList>
    </citation>
    <scope>NUCLEOTIDE SEQUENCE</scope>
    <source>
        <strain evidence="11">K274</strain>
    </source>
</reference>
<keyword evidence="5" id="KW-0547">Nucleotide-binding</keyword>
<dbReference type="InterPro" id="IPR036890">
    <property type="entry name" value="HATPase_C_sf"/>
</dbReference>
<dbReference type="PANTHER" id="PTHR24421">
    <property type="entry name" value="NITRATE/NITRITE SENSOR PROTEIN NARX-RELATED"/>
    <property type="match status" value="1"/>
</dbReference>
<keyword evidence="3" id="KW-0597">Phosphoprotein</keyword>
<feature type="transmembrane region" description="Helical" evidence="9">
    <location>
        <begin position="54"/>
        <end position="79"/>
    </location>
</feature>
<keyword evidence="12" id="KW-1185">Reference proteome</keyword>
<evidence type="ECO:0000256" key="5">
    <source>
        <dbReference type="ARBA" id="ARBA00022741"/>
    </source>
</evidence>
<comment type="catalytic activity">
    <reaction evidence="1">
        <text>ATP + protein L-histidine = ADP + protein N-phospho-L-histidine.</text>
        <dbReference type="EC" id="2.7.13.3"/>
    </reaction>
</comment>